<keyword evidence="2" id="KW-1185">Reference proteome</keyword>
<dbReference type="EMBL" id="JGZR01000006">
    <property type="protein sequence ID" value="KFJ03993.1"/>
    <property type="molecule type" value="Genomic_DNA"/>
</dbReference>
<gene>
    <name evidence="1" type="ORF">BISU_0469</name>
</gene>
<reference evidence="1 2" key="1">
    <citation type="submission" date="2014-03" db="EMBL/GenBank/DDBJ databases">
        <title>Genomics of Bifidobacteria.</title>
        <authorList>
            <person name="Ventura M."/>
            <person name="Milani C."/>
            <person name="Lugli G.A."/>
        </authorList>
    </citation>
    <scope>NUCLEOTIDE SEQUENCE [LARGE SCALE GENOMIC DNA]</scope>
    <source>
        <strain evidence="1 2">LMG 11597</strain>
    </source>
</reference>
<dbReference type="RefSeq" id="WP_024463304.1">
    <property type="nucleotide sequence ID" value="NZ_CP062939.1"/>
</dbReference>
<evidence type="ECO:0000313" key="2">
    <source>
        <dbReference type="Proteomes" id="UP000029055"/>
    </source>
</evidence>
<protein>
    <submittedName>
        <fullName evidence="1">Uncharacterized protein</fullName>
    </submittedName>
</protein>
<comment type="caution">
    <text evidence="1">The sequence shown here is derived from an EMBL/GenBank/DDBJ whole genome shotgun (WGS) entry which is preliminary data.</text>
</comment>
<proteinExistence type="predicted"/>
<accession>A0A087E892</accession>
<name>A0A087E892_9BIFI</name>
<evidence type="ECO:0000313" key="1">
    <source>
        <dbReference type="EMBL" id="KFJ03993.1"/>
    </source>
</evidence>
<dbReference type="Proteomes" id="UP000029055">
    <property type="component" value="Unassembled WGS sequence"/>
</dbReference>
<sequence>MSKNKLKVMKGMDDLPIEFLTESAASKMTESNPFDDMQVGLWNRLYIAKRLLPIAFEDTLYPNFDDEFADYIDDEDERYLSVSKAIRLAKHITGCYNFNWKQAMLTLSYHSIPPVDIFREKDDIDSTLFPIIPYDVFWSILENHLYESHHIKRDYNYNYTKMPKKGNGIPDPMSLENSTNQYLDQLRNYYRGV</sequence>
<organism evidence="1 2">
    <name type="scientific">Bifidobacterium subtile</name>
    <dbReference type="NCBI Taxonomy" id="77635"/>
    <lineage>
        <taxon>Bacteria</taxon>
        <taxon>Bacillati</taxon>
        <taxon>Actinomycetota</taxon>
        <taxon>Actinomycetes</taxon>
        <taxon>Bifidobacteriales</taxon>
        <taxon>Bifidobacteriaceae</taxon>
        <taxon>Bifidobacterium</taxon>
    </lineage>
</organism>
<dbReference type="AlphaFoldDB" id="A0A087E892"/>